<reference evidence="2" key="1">
    <citation type="journal article" date="2021" name="BMC Genomics">
        <title>Chromosome-level genome assembly and manually-curated proteome of model necrotroph Parastagonospora nodorum Sn15 reveals a genome-wide trove of candidate effector homologs, and redundancy of virulence-related functions within an accessory chromosome.</title>
        <authorList>
            <person name="Bertazzoni S."/>
            <person name="Jones D.A.B."/>
            <person name="Phan H.T."/>
            <person name="Tan K.-C."/>
            <person name="Hane J.K."/>
        </authorList>
    </citation>
    <scope>NUCLEOTIDE SEQUENCE [LARGE SCALE GENOMIC DNA]</scope>
    <source>
        <strain evidence="2">SN15 / ATCC MYA-4574 / FGSC 10173)</strain>
    </source>
</reference>
<dbReference type="AlphaFoldDB" id="A0A7U2I4J9"/>
<evidence type="ECO:0000313" key="2">
    <source>
        <dbReference type="Proteomes" id="UP000663193"/>
    </source>
</evidence>
<proteinExistence type="predicted"/>
<dbReference type="EMBL" id="CP069034">
    <property type="protein sequence ID" value="QRD01444.1"/>
    <property type="molecule type" value="Genomic_DNA"/>
</dbReference>
<sequence>MLHWVKAGSYQASTLVCLGLRRRTQATKLWMVPKTPVLKAKRSALDSKGP</sequence>
<evidence type="ECO:0000313" key="1">
    <source>
        <dbReference type="EMBL" id="QRD01444.1"/>
    </source>
</evidence>
<protein>
    <submittedName>
        <fullName evidence="1">Uncharacterized protein</fullName>
    </submittedName>
</protein>
<dbReference type="VEuPathDB" id="FungiDB:JI435_416680"/>
<keyword evidence="2" id="KW-1185">Reference proteome</keyword>
<accession>A0A7U2I4J9</accession>
<gene>
    <name evidence="1" type="ORF">JI435_416680</name>
</gene>
<name>A0A7U2I4J9_PHANO</name>
<dbReference type="Proteomes" id="UP000663193">
    <property type="component" value="Chromosome 12"/>
</dbReference>
<organism evidence="1 2">
    <name type="scientific">Phaeosphaeria nodorum (strain SN15 / ATCC MYA-4574 / FGSC 10173)</name>
    <name type="common">Glume blotch fungus</name>
    <name type="synonym">Parastagonospora nodorum</name>
    <dbReference type="NCBI Taxonomy" id="321614"/>
    <lineage>
        <taxon>Eukaryota</taxon>
        <taxon>Fungi</taxon>
        <taxon>Dikarya</taxon>
        <taxon>Ascomycota</taxon>
        <taxon>Pezizomycotina</taxon>
        <taxon>Dothideomycetes</taxon>
        <taxon>Pleosporomycetidae</taxon>
        <taxon>Pleosporales</taxon>
        <taxon>Pleosporineae</taxon>
        <taxon>Phaeosphaeriaceae</taxon>
        <taxon>Parastagonospora</taxon>
    </lineage>
</organism>